<sequence>MQHECKQGRGKGQCSGVRRKRRRIGSVSECICYNCGTMIPHRRGVPCFEERCPKCGVSMERKKTSRSKRYTGIWYAYL</sequence>
<feature type="region of interest" description="Disordered" evidence="1">
    <location>
        <begin position="1"/>
        <end position="21"/>
    </location>
</feature>
<evidence type="ECO:0008006" key="3">
    <source>
        <dbReference type="Google" id="ProtNLM"/>
    </source>
</evidence>
<name>A0A7C4EQC5_9BACT</name>
<proteinExistence type="predicted"/>
<dbReference type="EMBL" id="DTHO01000062">
    <property type="protein sequence ID" value="HGG99949.1"/>
    <property type="molecule type" value="Genomic_DNA"/>
</dbReference>
<evidence type="ECO:0000256" key="1">
    <source>
        <dbReference type="SAM" id="MobiDB-lite"/>
    </source>
</evidence>
<dbReference type="AlphaFoldDB" id="A0A7C4EQC5"/>
<reference evidence="2" key="1">
    <citation type="journal article" date="2020" name="mSystems">
        <title>Genome- and Community-Level Interaction Insights into Carbon Utilization and Element Cycling Functions of Hydrothermarchaeota in Hydrothermal Sediment.</title>
        <authorList>
            <person name="Zhou Z."/>
            <person name="Liu Y."/>
            <person name="Xu W."/>
            <person name="Pan J."/>
            <person name="Luo Z.H."/>
            <person name="Li M."/>
        </authorList>
    </citation>
    <scope>NUCLEOTIDE SEQUENCE [LARGE SCALE GENOMIC DNA]</scope>
    <source>
        <strain evidence="2">SpSt-788</strain>
    </source>
</reference>
<accession>A0A7C4EQC5</accession>
<gene>
    <name evidence="2" type="ORF">ENV75_05845</name>
</gene>
<protein>
    <recommendedName>
        <fullName evidence="3">Ferredoxin</fullName>
    </recommendedName>
</protein>
<evidence type="ECO:0000313" key="2">
    <source>
        <dbReference type="EMBL" id="HGG99949.1"/>
    </source>
</evidence>
<organism evidence="2">
    <name type="scientific">Thermodesulfovibrio aggregans</name>
    <dbReference type="NCBI Taxonomy" id="86166"/>
    <lineage>
        <taxon>Bacteria</taxon>
        <taxon>Pseudomonadati</taxon>
        <taxon>Nitrospirota</taxon>
        <taxon>Thermodesulfovibrionia</taxon>
        <taxon>Thermodesulfovibrionales</taxon>
        <taxon>Thermodesulfovibrionaceae</taxon>
        <taxon>Thermodesulfovibrio</taxon>
    </lineage>
</organism>
<comment type="caution">
    <text evidence="2">The sequence shown here is derived from an EMBL/GenBank/DDBJ whole genome shotgun (WGS) entry which is preliminary data.</text>
</comment>